<dbReference type="PANTHER" id="PTHR24303">
    <property type="entry name" value="HEME-BINDING MONOOXYGENASE FAMILY"/>
    <property type="match status" value="1"/>
</dbReference>
<dbReference type="PANTHER" id="PTHR24303:SF31">
    <property type="entry name" value="CYTOCHROME P450 307A1-RELATED"/>
    <property type="match status" value="1"/>
</dbReference>
<evidence type="ECO:0000256" key="8">
    <source>
        <dbReference type="RuleBase" id="RU000461"/>
    </source>
</evidence>
<feature type="binding site" description="axial binding residue" evidence="7">
    <location>
        <position position="48"/>
    </location>
    <ligand>
        <name>heme</name>
        <dbReference type="ChEBI" id="CHEBI:30413"/>
    </ligand>
    <ligandPart>
        <name>Fe</name>
        <dbReference type="ChEBI" id="CHEBI:18248"/>
    </ligandPart>
</feature>
<evidence type="ECO:0000256" key="7">
    <source>
        <dbReference type="PIRSR" id="PIRSR602401-1"/>
    </source>
</evidence>
<evidence type="ECO:0000256" key="4">
    <source>
        <dbReference type="ARBA" id="ARBA00023002"/>
    </source>
</evidence>
<dbReference type="GO" id="GO:0005506">
    <property type="term" value="F:iron ion binding"/>
    <property type="evidence" value="ECO:0007669"/>
    <property type="project" value="InterPro"/>
</dbReference>
<dbReference type="GO" id="GO:0020037">
    <property type="term" value="F:heme binding"/>
    <property type="evidence" value="ECO:0007669"/>
    <property type="project" value="InterPro"/>
</dbReference>
<keyword evidence="4 8" id="KW-0560">Oxidoreductase</keyword>
<keyword evidence="7 8" id="KW-0349">Heme</keyword>
<evidence type="ECO:0000313" key="11">
    <source>
        <dbReference type="Proteomes" id="UP000053660"/>
    </source>
</evidence>
<evidence type="ECO:0000256" key="3">
    <source>
        <dbReference type="ARBA" id="ARBA00022723"/>
    </source>
</evidence>
<comment type="similarity">
    <text evidence="2 8">Belongs to the cytochrome P450 family.</text>
</comment>
<keyword evidence="3 7" id="KW-0479">Metal-binding</keyword>
<reference evidence="10 11" key="1">
    <citation type="submission" date="2014-03" db="EMBL/GenBank/DDBJ databases">
        <title>Draft genome of the hookworm Oesophagostomum dentatum.</title>
        <authorList>
            <person name="Mitreva M."/>
        </authorList>
    </citation>
    <scope>NUCLEOTIDE SEQUENCE [LARGE SCALE GENOMIC DNA]</scope>
    <source>
        <strain evidence="10 11">OD-Hann</strain>
    </source>
</reference>
<feature type="region of interest" description="Disordered" evidence="9">
    <location>
        <begin position="1"/>
        <end position="27"/>
    </location>
</feature>
<comment type="cofactor">
    <cofactor evidence="1 7">
        <name>heme</name>
        <dbReference type="ChEBI" id="CHEBI:30413"/>
    </cofactor>
</comment>
<dbReference type="InterPro" id="IPR036396">
    <property type="entry name" value="Cyt_P450_sf"/>
</dbReference>
<protein>
    <recommendedName>
        <fullName evidence="12">Unspecific monooxygenase</fullName>
    </recommendedName>
</protein>
<keyword evidence="5 7" id="KW-0408">Iron</keyword>
<organism evidence="10 11">
    <name type="scientific">Oesophagostomum dentatum</name>
    <name type="common">Nodular worm</name>
    <dbReference type="NCBI Taxonomy" id="61180"/>
    <lineage>
        <taxon>Eukaryota</taxon>
        <taxon>Metazoa</taxon>
        <taxon>Ecdysozoa</taxon>
        <taxon>Nematoda</taxon>
        <taxon>Chromadorea</taxon>
        <taxon>Rhabditida</taxon>
        <taxon>Rhabditina</taxon>
        <taxon>Rhabditomorpha</taxon>
        <taxon>Strongyloidea</taxon>
        <taxon>Strongylidae</taxon>
        <taxon>Oesophagostomum</taxon>
    </lineage>
</organism>
<dbReference type="Gene3D" id="1.10.630.10">
    <property type="entry name" value="Cytochrome P450"/>
    <property type="match status" value="1"/>
</dbReference>
<gene>
    <name evidence="10" type="ORF">OESDEN_12619</name>
</gene>
<dbReference type="EMBL" id="KN557411">
    <property type="protein sequence ID" value="KHJ87605.1"/>
    <property type="molecule type" value="Genomic_DNA"/>
</dbReference>
<dbReference type="InterPro" id="IPR001128">
    <property type="entry name" value="Cyt_P450"/>
</dbReference>
<dbReference type="OrthoDB" id="2789670at2759"/>
<dbReference type="PROSITE" id="PS00086">
    <property type="entry name" value="CYTOCHROME_P450"/>
    <property type="match status" value="1"/>
</dbReference>
<dbReference type="GO" id="GO:0004497">
    <property type="term" value="F:monooxygenase activity"/>
    <property type="evidence" value="ECO:0007669"/>
    <property type="project" value="UniProtKB-KW"/>
</dbReference>
<evidence type="ECO:0008006" key="12">
    <source>
        <dbReference type="Google" id="ProtNLM"/>
    </source>
</evidence>
<evidence type="ECO:0000256" key="6">
    <source>
        <dbReference type="ARBA" id="ARBA00023033"/>
    </source>
</evidence>
<dbReference type="InterPro" id="IPR002401">
    <property type="entry name" value="Cyt_P450_E_grp-I"/>
</dbReference>
<evidence type="ECO:0000256" key="5">
    <source>
        <dbReference type="ARBA" id="ARBA00023004"/>
    </source>
</evidence>
<dbReference type="GO" id="GO:0016705">
    <property type="term" value="F:oxidoreductase activity, acting on paired donors, with incorporation or reduction of molecular oxygen"/>
    <property type="evidence" value="ECO:0007669"/>
    <property type="project" value="InterPro"/>
</dbReference>
<evidence type="ECO:0000256" key="9">
    <source>
        <dbReference type="SAM" id="MobiDB-lite"/>
    </source>
</evidence>
<keyword evidence="11" id="KW-1185">Reference proteome</keyword>
<feature type="compositionally biased region" description="Pro residues" evidence="9">
    <location>
        <begin position="1"/>
        <end position="20"/>
    </location>
</feature>
<accession>A0A0B1SWR2</accession>
<dbReference type="SUPFAM" id="SSF48264">
    <property type="entry name" value="Cytochrome P450"/>
    <property type="match status" value="1"/>
</dbReference>
<dbReference type="Proteomes" id="UP000053660">
    <property type="component" value="Unassembled WGS sequence"/>
</dbReference>
<dbReference type="Pfam" id="PF00067">
    <property type="entry name" value="p450"/>
    <property type="match status" value="1"/>
</dbReference>
<evidence type="ECO:0000313" key="10">
    <source>
        <dbReference type="EMBL" id="KHJ87605.1"/>
    </source>
</evidence>
<keyword evidence="6 8" id="KW-0503">Monooxygenase</keyword>
<name>A0A0B1SWR2_OESDE</name>
<dbReference type="PRINTS" id="PR00463">
    <property type="entry name" value="EP450I"/>
</dbReference>
<evidence type="ECO:0000256" key="2">
    <source>
        <dbReference type="ARBA" id="ARBA00010617"/>
    </source>
</evidence>
<sequence>MAGAPNPGPAPRPEAPPPPQAGFEPDRYLNGKRIDQNVVPFGLGKRACIGEALARAELYLIIGNFLLRYSISADHDHMPTISSQGRVGIVRKADPYHIVFSR</sequence>
<dbReference type="AlphaFoldDB" id="A0A0B1SWR2"/>
<dbReference type="InterPro" id="IPR017972">
    <property type="entry name" value="Cyt_P450_CS"/>
</dbReference>
<proteinExistence type="inferred from homology"/>
<evidence type="ECO:0000256" key="1">
    <source>
        <dbReference type="ARBA" id="ARBA00001971"/>
    </source>
</evidence>